<accession>A0ABY1PQJ9</accession>
<evidence type="ECO:0000313" key="13">
    <source>
        <dbReference type="Proteomes" id="UP001158067"/>
    </source>
</evidence>
<feature type="transmembrane region" description="Helical" evidence="10">
    <location>
        <begin position="105"/>
        <end position="128"/>
    </location>
</feature>
<dbReference type="PANTHER" id="PTHR34573:SF1">
    <property type="entry name" value="VITAMIN K EPOXIDE REDUCTASE DOMAIN-CONTAINING PROTEIN"/>
    <property type="match status" value="1"/>
</dbReference>
<evidence type="ECO:0000256" key="4">
    <source>
        <dbReference type="ARBA" id="ARBA00022719"/>
    </source>
</evidence>
<keyword evidence="8" id="KW-1015">Disulfide bond</keyword>
<evidence type="ECO:0000256" key="6">
    <source>
        <dbReference type="ARBA" id="ARBA00023002"/>
    </source>
</evidence>
<reference evidence="12 13" key="1">
    <citation type="submission" date="2017-05" db="EMBL/GenBank/DDBJ databases">
        <authorList>
            <person name="Varghese N."/>
            <person name="Submissions S."/>
        </authorList>
    </citation>
    <scope>NUCLEOTIDE SEQUENCE [LARGE SCALE GENOMIC DNA]</scope>
    <source>
        <strain evidence="12 13">DSM 25457</strain>
    </source>
</reference>
<evidence type="ECO:0000256" key="2">
    <source>
        <dbReference type="ARBA" id="ARBA00006214"/>
    </source>
</evidence>
<dbReference type="SUPFAM" id="SSF52833">
    <property type="entry name" value="Thioredoxin-like"/>
    <property type="match status" value="1"/>
</dbReference>
<dbReference type="Proteomes" id="UP001158067">
    <property type="component" value="Unassembled WGS sequence"/>
</dbReference>
<evidence type="ECO:0000256" key="10">
    <source>
        <dbReference type="SAM" id="Phobius"/>
    </source>
</evidence>
<organism evidence="12 13">
    <name type="scientific">Neorhodopirellula lusitana</name>
    <dbReference type="NCBI Taxonomy" id="445327"/>
    <lineage>
        <taxon>Bacteria</taxon>
        <taxon>Pseudomonadati</taxon>
        <taxon>Planctomycetota</taxon>
        <taxon>Planctomycetia</taxon>
        <taxon>Pirellulales</taxon>
        <taxon>Pirellulaceae</taxon>
        <taxon>Neorhodopirellula</taxon>
    </lineage>
</organism>
<keyword evidence="12" id="KW-0413">Isomerase</keyword>
<proteinExistence type="inferred from homology"/>
<keyword evidence="9" id="KW-0676">Redox-active center</keyword>
<keyword evidence="5 10" id="KW-1133">Transmembrane helix</keyword>
<dbReference type="Gene3D" id="1.20.1440.130">
    <property type="entry name" value="VKOR domain"/>
    <property type="match status" value="1"/>
</dbReference>
<feature type="transmembrane region" description="Helical" evidence="10">
    <location>
        <begin position="140"/>
        <end position="158"/>
    </location>
</feature>
<evidence type="ECO:0000256" key="5">
    <source>
        <dbReference type="ARBA" id="ARBA00022989"/>
    </source>
</evidence>
<dbReference type="InterPro" id="IPR036249">
    <property type="entry name" value="Thioredoxin-like_sf"/>
</dbReference>
<evidence type="ECO:0000256" key="1">
    <source>
        <dbReference type="ARBA" id="ARBA00004141"/>
    </source>
</evidence>
<keyword evidence="3 10" id="KW-0812">Transmembrane</keyword>
<name>A0ABY1PQJ9_9BACT</name>
<gene>
    <name evidence="12" type="ORF">SAMN06265222_101147</name>
</gene>
<evidence type="ECO:0000256" key="3">
    <source>
        <dbReference type="ARBA" id="ARBA00022692"/>
    </source>
</evidence>
<comment type="caution">
    <text evidence="12">The sequence shown here is derived from an EMBL/GenBank/DDBJ whole genome shotgun (WGS) entry which is preliminary data.</text>
</comment>
<feature type="transmembrane region" description="Helical" evidence="10">
    <location>
        <begin position="52"/>
        <end position="69"/>
    </location>
</feature>
<evidence type="ECO:0000259" key="11">
    <source>
        <dbReference type="SMART" id="SM00756"/>
    </source>
</evidence>
<keyword evidence="6" id="KW-0560">Oxidoreductase</keyword>
<keyword evidence="7 10" id="KW-0472">Membrane</keyword>
<dbReference type="SMART" id="SM00756">
    <property type="entry name" value="VKc"/>
    <property type="match status" value="1"/>
</dbReference>
<dbReference type="InterPro" id="IPR038354">
    <property type="entry name" value="VKOR_sf"/>
</dbReference>
<feature type="domain" description="Vitamin K epoxide reductase" evidence="11">
    <location>
        <begin position="1"/>
        <end position="131"/>
    </location>
</feature>
<feature type="transmembrane region" description="Helical" evidence="10">
    <location>
        <begin position="81"/>
        <end position="99"/>
    </location>
</feature>
<evidence type="ECO:0000313" key="12">
    <source>
        <dbReference type="EMBL" id="SMP38508.1"/>
    </source>
</evidence>
<evidence type="ECO:0000256" key="9">
    <source>
        <dbReference type="ARBA" id="ARBA00023284"/>
    </source>
</evidence>
<dbReference type="InterPro" id="IPR012932">
    <property type="entry name" value="VKOR"/>
</dbReference>
<dbReference type="EMBL" id="FXUG01000001">
    <property type="protein sequence ID" value="SMP38508.1"/>
    <property type="molecule type" value="Genomic_DNA"/>
</dbReference>
<comment type="similarity">
    <text evidence="2">Belongs to the VKOR family.</text>
</comment>
<evidence type="ECO:0000256" key="8">
    <source>
        <dbReference type="ARBA" id="ARBA00023157"/>
    </source>
</evidence>
<sequence>MLTCSIVALTTSSYLAWSAMTSSPVAGCSGGSVFDCDHVLHSRWSKVLSVPVSIPAILTHASVIGLLLLRRLRPGLQRLRWVVIGMASLAAGGAAIWFIGLQLFALGHLCPYCLVAHAAGIVLAGTFLWSRVLNRQTLRWIGAASGSALAVMITIQLATEPPASFETIEYESTPAVLESNEGGADDAQNSLFAPPASASSQAALTEGLSMINDANISQLAMALINPATLLHTEVSASETQPSKSIQVLGGIKLGTKDWPLVGAPDAEIVFVEMFDYTCPHCQKTHKSLDAARQQLGDKLAVITLPVPLDGKCNPTVRSTHASHSESCEIAKLAVAVWMVDRQKFAEFHDYLFEFTPTYSEAMSKASSTVDRTELTRVLSGPVPSDYISKHVQLYQKAGAGIIPKLLFSKTTTVGAVESPQAMIQLINQNR</sequence>
<dbReference type="PROSITE" id="PS00194">
    <property type="entry name" value="THIOREDOXIN_1"/>
    <property type="match status" value="1"/>
</dbReference>
<dbReference type="Pfam" id="PF07884">
    <property type="entry name" value="VKOR"/>
    <property type="match status" value="1"/>
</dbReference>
<protein>
    <submittedName>
        <fullName evidence="12">Protein-disulfide isomerase</fullName>
    </submittedName>
</protein>
<dbReference type="InterPro" id="IPR017937">
    <property type="entry name" value="Thioredoxin_CS"/>
</dbReference>
<keyword evidence="4" id="KW-0874">Quinone</keyword>
<keyword evidence="13" id="KW-1185">Reference proteome</keyword>
<comment type="subcellular location">
    <subcellularLocation>
        <location evidence="1">Membrane</location>
        <topology evidence="1">Multi-pass membrane protein</topology>
    </subcellularLocation>
</comment>
<dbReference type="Pfam" id="PF13462">
    <property type="entry name" value="Thioredoxin_4"/>
    <property type="match status" value="1"/>
</dbReference>
<dbReference type="InterPro" id="IPR012336">
    <property type="entry name" value="Thioredoxin-like_fold"/>
</dbReference>
<evidence type="ECO:0000256" key="7">
    <source>
        <dbReference type="ARBA" id="ARBA00023136"/>
    </source>
</evidence>
<dbReference type="GO" id="GO:0016853">
    <property type="term" value="F:isomerase activity"/>
    <property type="evidence" value="ECO:0007669"/>
    <property type="project" value="UniProtKB-KW"/>
</dbReference>
<dbReference type="PANTHER" id="PTHR34573">
    <property type="entry name" value="VKC DOMAIN-CONTAINING PROTEIN"/>
    <property type="match status" value="1"/>
</dbReference>
<dbReference type="Gene3D" id="3.40.30.10">
    <property type="entry name" value="Glutaredoxin"/>
    <property type="match status" value="1"/>
</dbReference>
<dbReference type="CDD" id="cd10546">
    <property type="entry name" value="VKOR"/>
    <property type="match status" value="1"/>
</dbReference>